<dbReference type="InterPro" id="IPR045585">
    <property type="entry name" value="CdaA_N"/>
</dbReference>
<keyword evidence="3 10" id="KW-0808">Transferase</keyword>
<protein>
    <recommendedName>
        <fullName evidence="10">Diadenylate cyclase</fullName>
        <shortName evidence="10">DAC</shortName>
        <ecNumber evidence="10">2.7.7.85</ecNumber>
    </recommendedName>
    <alternativeName>
        <fullName evidence="10">Cyclic-di-AMP synthase</fullName>
        <shortName evidence="10">c-di-AMP synthase</shortName>
    </alternativeName>
</protein>
<dbReference type="InterPro" id="IPR003390">
    <property type="entry name" value="DNA_integrity_scan_DisA_N"/>
</dbReference>
<dbReference type="Pfam" id="PF02457">
    <property type="entry name" value="DAC"/>
    <property type="match status" value="1"/>
</dbReference>
<dbReference type="Proteomes" id="UP000000378">
    <property type="component" value="Chromosome"/>
</dbReference>
<keyword evidence="4 10" id="KW-0812">Transmembrane</keyword>
<keyword evidence="13" id="KW-1185">Reference proteome</keyword>
<sequence length="273" mass="30554">MSEFITDPIKVVLSLLDILIVSYLFYRLLLLIRGTRAEQLLKGLLLLLVFSIGSRYLQLEVVGWLMEKMWTMLFVALPVVFQPELRRALEQLGRGHFFAGTTSRWTDRDTVIEEILKAVAILSQTQTGALIVVERDTGIKDYIESGVPLDALVSSQLLVNIFTPKTPLHDGAVIVSNGRIVRAGCFLPLTDNPNLAEDLGTRHRAGIGITEVSDALTIVVSEETGSVSCALEGKLSRDLDQKGVREILERELLGKRDRKSEVFKVLRWPNERE</sequence>
<dbReference type="GO" id="GO:0005524">
    <property type="term" value="F:ATP binding"/>
    <property type="evidence" value="ECO:0007669"/>
    <property type="project" value="UniProtKB-UniRule"/>
</dbReference>
<dbReference type="FunFam" id="3.40.1700.10:FF:000002">
    <property type="entry name" value="Diadenylate cyclase"/>
    <property type="match status" value="1"/>
</dbReference>
<dbReference type="PANTHER" id="PTHR34185">
    <property type="entry name" value="DIADENYLATE CYCLASE"/>
    <property type="match status" value="1"/>
</dbReference>
<comment type="subunit">
    <text evidence="10">Probably a homodimer.</text>
</comment>
<comment type="similarity">
    <text evidence="10">Belongs to the adenylate cyclase family. DacA/CdaA subfamily.</text>
</comment>
<feature type="domain" description="DAC" evidence="11">
    <location>
        <begin position="82"/>
        <end position="241"/>
    </location>
</feature>
<dbReference type="RefSeq" id="WP_013176284.1">
    <property type="nucleotide sequence ID" value="NC_014220.1"/>
</dbReference>
<evidence type="ECO:0000256" key="4">
    <source>
        <dbReference type="ARBA" id="ARBA00022692"/>
    </source>
</evidence>
<dbReference type="PROSITE" id="PS51794">
    <property type="entry name" value="DAC"/>
    <property type="match status" value="1"/>
</dbReference>
<proteinExistence type="inferred from homology"/>
<dbReference type="HAMAP" id="MF_01499">
    <property type="entry name" value="DacA"/>
    <property type="match status" value="1"/>
</dbReference>
<accession>D7CJ04</accession>
<dbReference type="Gene3D" id="3.40.1700.10">
    <property type="entry name" value="DNA integrity scanning protein, DisA, N-terminal domain"/>
    <property type="match status" value="1"/>
</dbReference>
<feature type="transmembrane region" description="Helical" evidence="10">
    <location>
        <begin position="39"/>
        <end position="57"/>
    </location>
</feature>
<organism evidence="12 13">
    <name type="scientific">Syntrophothermus lipocalidus (strain DSM 12680 / TGB-C1)</name>
    <dbReference type="NCBI Taxonomy" id="643648"/>
    <lineage>
        <taxon>Bacteria</taxon>
        <taxon>Bacillati</taxon>
        <taxon>Bacillota</taxon>
        <taxon>Clostridia</taxon>
        <taxon>Eubacteriales</taxon>
        <taxon>Syntrophomonadaceae</taxon>
        <taxon>Syntrophothermus</taxon>
    </lineage>
</organism>
<evidence type="ECO:0000256" key="1">
    <source>
        <dbReference type="ARBA" id="ARBA00000877"/>
    </source>
</evidence>
<dbReference type="EMBL" id="CP002048">
    <property type="protein sequence ID" value="ADI02882.1"/>
    <property type="molecule type" value="Genomic_DNA"/>
</dbReference>
<dbReference type="PIRSF" id="PIRSF004793">
    <property type="entry name" value="UCP004793"/>
    <property type="match status" value="1"/>
</dbReference>
<evidence type="ECO:0000313" key="13">
    <source>
        <dbReference type="Proteomes" id="UP000000378"/>
    </source>
</evidence>
<name>D7CJ04_SYNLT</name>
<keyword evidence="7 10" id="KW-0067">ATP-binding</keyword>
<keyword evidence="2 10" id="KW-1003">Cell membrane</keyword>
<dbReference type="GO" id="GO:0106408">
    <property type="term" value="F:diadenylate cyclase activity"/>
    <property type="evidence" value="ECO:0007669"/>
    <property type="project" value="UniProtKB-EC"/>
</dbReference>
<keyword evidence="8 10" id="KW-1133">Transmembrane helix</keyword>
<evidence type="ECO:0000256" key="2">
    <source>
        <dbReference type="ARBA" id="ARBA00022475"/>
    </source>
</evidence>
<comment type="catalytic activity">
    <reaction evidence="1 10">
        <text>2 ATP = 3',3'-c-di-AMP + 2 diphosphate</text>
        <dbReference type="Rhea" id="RHEA:35655"/>
        <dbReference type="ChEBI" id="CHEBI:30616"/>
        <dbReference type="ChEBI" id="CHEBI:33019"/>
        <dbReference type="ChEBI" id="CHEBI:71500"/>
        <dbReference type="EC" id="2.7.7.85"/>
    </reaction>
</comment>
<evidence type="ECO:0000256" key="3">
    <source>
        <dbReference type="ARBA" id="ARBA00022679"/>
    </source>
</evidence>
<keyword evidence="5 10" id="KW-0548">Nucleotidyltransferase</keyword>
<dbReference type="HOGENOM" id="CLU_038561_0_1_9"/>
<evidence type="ECO:0000256" key="5">
    <source>
        <dbReference type="ARBA" id="ARBA00022695"/>
    </source>
</evidence>
<gene>
    <name evidence="10" type="primary">dacA</name>
    <name evidence="12" type="ordered locus">Slip_2139</name>
</gene>
<dbReference type="InterPro" id="IPR014046">
    <property type="entry name" value="C-di-AMP_synthase"/>
</dbReference>
<keyword evidence="9 10" id="KW-0472">Membrane</keyword>
<keyword evidence="6 10" id="KW-0547">Nucleotide-binding</keyword>
<comment type="caution">
    <text evidence="10">Lacks conserved residue(s) required for the propagation of feature annotation.</text>
</comment>
<evidence type="ECO:0000259" key="11">
    <source>
        <dbReference type="PROSITE" id="PS51794"/>
    </source>
</evidence>
<evidence type="ECO:0000256" key="10">
    <source>
        <dbReference type="HAMAP-Rule" id="MF_01499"/>
    </source>
</evidence>
<evidence type="ECO:0000256" key="9">
    <source>
        <dbReference type="ARBA" id="ARBA00023136"/>
    </source>
</evidence>
<dbReference type="InterPro" id="IPR050338">
    <property type="entry name" value="DisA"/>
</dbReference>
<dbReference type="Pfam" id="PF19293">
    <property type="entry name" value="CdaA_N"/>
    <property type="match status" value="1"/>
</dbReference>
<dbReference type="GO" id="GO:0006171">
    <property type="term" value="P:cAMP biosynthetic process"/>
    <property type="evidence" value="ECO:0007669"/>
    <property type="project" value="InterPro"/>
</dbReference>
<dbReference type="eggNOG" id="COG1624">
    <property type="taxonomic scope" value="Bacteria"/>
</dbReference>
<dbReference type="SUPFAM" id="SSF143597">
    <property type="entry name" value="YojJ-like"/>
    <property type="match status" value="1"/>
</dbReference>
<dbReference type="PANTHER" id="PTHR34185:SF1">
    <property type="entry name" value="DIADENYLATE CYCLASE"/>
    <property type="match status" value="1"/>
</dbReference>
<dbReference type="AlphaFoldDB" id="D7CJ04"/>
<dbReference type="NCBIfam" id="TIGR00159">
    <property type="entry name" value="diadenylate cyclase CdaA"/>
    <property type="match status" value="1"/>
</dbReference>
<evidence type="ECO:0000256" key="6">
    <source>
        <dbReference type="ARBA" id="ARBA00022741"/>
    </source>
</evidence>
<reference evidence="12 13" key="2">
    <citation type="journal article" date="2010" name="Stand. Genomic Sci.">
        <title>Complete genome sequence of Syntrophothermus lipocalidus type strain (TGB-C1).</title>
        <authorList>
            <person name="Djao O.D."/>
            <person name="Zhang X."/>
            <person name="Lucas S."/>
            <person name="Lapidus A."/>
            <person name="Del Rio T.G."/>
            <person name="Nolan M."/>
            <person name="Tice H."/>
            <person name="Cheng J.F."/>
            <person name="Han C."/>
            <person name="Tapia R."/>
            <person name="Goodwin L."/>
            <person name="Pitluck S."/>
            <person name="Liolios K."/>
            <person name="Ivanova N."/>
            <person name="Mavromatis K."/>
            <person name="Mikhailova N."/>
            <person name="Ovchinnikova G."/>
            <person name="Pati A."/>
            <person name="Brambilla E."/>
            <person name="Chen A."/>
            <person name="Palaniappan K."/>
            <person name="Land M."/>
            <person name="Hauser L."/>
            <person name="Chang Y.J."/>
            <person name="Jeffries C.D."/>
            <person name="Rohde M."/>
            <person name="Sikorski J."/>
            <person name="Spring S."/>
            <person name="Goker M."/>
            <person name="Detter J.C."/>
            <person name="Woyke T."/>
            <person name="Bristow J."/>
            <person name="Eisen J.A."/>
            <person name="Markowitz V."/>
            <person name="Hugenholtz P."/>
            <person name="Kyrpides N.C."/>
            <person name="Klenk H.P."/>
        </authorList>
    </citation>
    <scope>NUCLEOTIDE SEQUENCE [LARGE SCALE GENOMIC DNA]</scope>
    <source>
        <strain evidence="13">DSM 12680 / TGB-C1</strain>
    </source>
</reference>
<dbReference type="KEGG" id="slp:Slip_2139"/>
<dbReference type="EC" id="2.7.7.85" evidence="10"/>
<evidence type="ECO:0000256" key="7">
    <source>
        <dbReference type="ARBA" id="ARBA00022840"/>
    </source>
</evidence>
<dbReference type="InterPro" id="IPR034701">
    <property type="entry name" value="CdaA"/>
</dbReference>
<dbReference type="InterPro" id="IPR036888">
    <property type="entry name" value="DNA_integrity_DisA_N_sf"/>
</dbReference>
<feature type="transmembrane region" description="Helical" evidence="10">
    <location>
        <begin position="12"/>
        <end position="32"/>
    </location>
</feature>
<dbReference type="STRING" id="643648.Slip_2139"/>
<dbReference type="GO" id="GO:0004016">
    <property type="term" value="F:adenylate cyclase activity"/>
    <property type="evidence" value="ECO:0007669"/>
    <property type="project" value="UniProtKB-UniRule"/>
</dbReference>
<evidence type="ECO:0000313" key="12">
    <source>
        <dbReference type="EMBL" id="ADI02882.1"/>
    </source>
</evidence>
<reference evidence="13" key="1">
    <citation type="journal article" date="2010" name="Stand. Genomic Sci.">
        <title>Complete genome sequence of Syntrophothermus lipocalidus type strain (TGB-C1T).</title>
        <authorList>
            <consortium name="US DOE Joint Genome Institute (JGI-PGF)"/>
            <person name="Djao O."/>
            <person name="Zhang X."/>
            <person name="Lucas S."/>
            <person name="Lapidus A."/>
            <person name="Glavina Del Rio T."/>
            <person name="Nolan M."/>
            <person name="Tice H."/>
            <person name="Cheng J."/>
            <person name="Han C."/>
            <person name="Tapia R."/>
            <person name="Goodwin L."/>
            <person name="Pitluck S."/>
            <person name="Liolios K."/>
            <person name="Ivanova N."/>
            <person name="Mavromatis K."/>
            <person name="Mikhailova N."/>
            <person name="Ovchinnikova G."/>
            <person name="Pati A."/>
            <person name="Brambilla E."/>
            <person name="Chen A."/>
            <person name="Palaniappan K."/>
            <person name="Land M."/>
            <person name="Hauser L."/>
            <person name="Chang Y."/>
            <person name="Jeffries C."/>
            <person name="Rohde M."/>
            <person name="Sikorski J."/>
            <person name="Spring S."/>
            <person name="Goker M."/>
            <person name="Detter J."/>
            <person name="Woyke T."/>
            <person name="Bristow J."/>
            <person name="Eisen J."/>
            <person name="Markowitz V."/>
            <person name="Hugenholtz P."/>
            <person name="Kyrpides N."/>
            <person name="Klenk H."/>
        </authorList>
    </citation>
    <scope>NUCLEOTIDE SEQUENCE [LARGE SCALE GENOMIC DNA]</scope>
    <source>
        <strain evidence="13">DSM 12680 / TGB-C1</strain>
    </source>
</reference>
<evidence type="ECO:0000256" key="8">
    <source>
        <dbReference type="ARBA" id="ARBA00022989"/>
    </source>
</evidence>
<comment type="function">
    <text evidence="10">Catalyzes the condensation of 2 ATP molecules into cyclic di-AMP (c-di-AMP), a second messenger used to regulate differing processes in different bacteria.</text>
</comment>